<protein>
    <recommendedName>
        <fullName evidence="3">Alcohol acetyltransferase</fullName>
    </recommendedName>
</protein>
<reference evidence="1" key="1">
    <citation type="submission" date="2020-11" db="EMBL/GenBank/DDBJ databases">
        <authorList>
            <consortium name="DOE Joint Genome Institute"/>
            <person name="Ahrendt S."/>
            <person name="Riley R."/>
            <person name="Andreopoulos W."/>
            <person name="Labutti K."/>
            <person name="Pangilinan J."/>
            <person name="Ruiz-Duenas F.J."/>
            <person name="Barrasa J.M."/>
            <person name="Sanchez-Garcia M."/>
            <person name="Camarero S."/>
            <person name="Miyauchi S."/>
            <person name="Serrano A."/>
            <person name="Linde D."/>
            <person name="Babiker R."/>
            <person name="Drula E."/>
            <person name="Ayuso-Fernandez I."/>
            <person name="Pacheco R."/>
            <person name="Padilla G."/>
            <person name="Ferreira P."/>
            <person name="Barriuso J."/>
            <person name="Kellner H."/>
            <person name="Castanera R."/>
            <person name="Alfaro M."/>
            <person name="Ramirez L."/>
            <person name="Pisabarro A.G."/>
            <person name="Kuo A."/>
            <person name="Tritt A."/>
            <person name="Lipzen A."/>
            <person name="He G."/>
            <person name="Yan M."/>
            <person name="Ng V."/>
            <person name="Cullen D."/>
            <person name="Martin F."/>
            <person name="Rosso M.-N."/>
            <person name="Henrissat B."/>
            <person name="Hibbett D."/>
            <person name="Martinez A.T."/>
            <person name="Grigoriev I.V."/>
        </authorList>
    </citation>
    <scope>NUCLEOTIDE SEQUENCE</scope>
    <source>
        <strain evidence="1">CBS 247.69</strain>
    </source>
</reference>
<dbReference type="Gene3D" id="3.30.559.10">
    <property type="entry name" value="Chloramphenicol acetyltransferase-like domain"/>
    <property type="match status" value="1"/>
</dbReference>
<organism evidence="1 2">
    <name type="scientific">Collybia nuda</name>
    <dbReference type="NCBI Taxonomy" id="64659"/>
    <lineage>
        <taxon>Eukaryota</taxon>
        <taxon>Fungi</taxon>
        <taxon>Dikarya</taxon>
        <taxon>Basidiomycota</taxon>
        <taxon>Agaricomycotina</taxon>
        <taxon>Agaricomycetes</taxon>
        <taxon>Agaricomycetidae</taxon>
        <taxon>Agaricales</taxon>
        <taxon>Tricholomatineae</taxon>
        <taxon>Clitocybaceae</taxon>
        <taxon>Collybia</taxon>
    </lineage>
</organism>
<dbReference type="InterPro" id="IPR052058">
    <property type="entry name" value="Alcohol_O-acetyltransferase"/>
</dbReference>
<sequence length="485" mass="53638">MTTPHNWTLFGAEYRRALSDSEFAFYPTSHNGLGDMFLHLAFLAPKLLVQRERVAIAWAVIRYRHPLLMSKIHVPGNDIHSAGFSFVPPETVDDALADARTALYFKNESKEELIDKYMNGPRVLSDSHLSFLVLSTPSDADDAVEGEYDLLMCAPHFTGDGTSLHQSTHELLALLASPKSDAELMEEINVSLNWEERLPPSAETRLSVPKVGFARAVSKVNFIQTMRKEIGGHSLPREQIAPQKTTIFERAFTQDQTKAILARCKANGVTVNHALSVLCNVAWARSNTGPDASELPIMLYTAINLRPHLAAHSASTYWFLALTYYTIILPSFLPKSVNVFWHRARQVKAQTRKTVSSPFLVSRALEMAGTRATRARGNTTTPVPTLEEVTGVSATVPPAPSAALLGLSLIGNLDATYTRTAYPAFELMTVTTASRQKAGGMLLLEHTFGGRLWLHLCWDVNGFGAEGKVERFWEGLQNAVQEFLC</sequence>
<dbReference type="InterPro" id="IPR023213">
    <property type="entry name" value="CAT-like_dom_sf"/>
</dbReference>
<dbReference type="OrthoDB" id="3355480at2759"/>
<accession>A0A9P6CH63</accession>
<dbReference type="Proteomes" id="UP000807353">
    <property type="component" value="Unassembled WGS sequence"/>
</dbReference>
<dbReference type="SUPFAM" id="SSF52777">
    <property type="entry name" value="CoA-dependent acyltransferases"/>
    <property type="match status" value="1"/>
</dbReference>
<dbReference type="EMBL" id="MU150244">
    <property type="protein sequence ID" value="KAF9465877.1"/>
    <property type="molecule type" value="Genomic_DNA"/>
</dbReference>
<dbReference type="PANTHER" id="PTHR28037">
    <property type="entry name" value="ALCOHOL O-ACETYLTRANSFERASE 1-RELATED"/>
    <property type="match status" value="1"/>
</dbReference>
<dbReference type="Gene3D" id="3.30.559.30">
    <property type="entry name" value="Nonribosomal peptide synthetase, condensation domain"/>
    <property type="match status" value="1"/>
</dbReference>
<dbReference type="AlphaFoldDB" id="A0A9P6CH63"/>
<gene>
    <name evidence="1" type="ORF">BDZ94DRAFT_1252456</name>
</gene>
<dbReference type="PANTHER" id="PTHR28037:SF1">
    <property type="entry name" value="ALCOHOL O-ACETYLTRANSFERASE 1-RELATED"/>
    <property type="match status" value="1"/>
</dbReference>
<keyword evidence="2" id="KW-1185">Reference proteome</keyword>
<proteinExistence type="predicted"/>
<name>A0A9P6CH63_9AGAR</name>
<evidence type="ECO:0000313" key="2">
    <source>
        <dbReference type="Proteomes" id="UP000807353"/>
    </source>
</evidence>
<comment type="caution">
    <text evidence="1">The sequence shown here is derived from an EMBL/GenBank/DDBJ whole genome shotgun (WGS) entry which is preliminary data.</text>
</comment>
<evidence type="ECO:0000313" key="1">
    <source>
        <dbReference type="EMBL" id="KAF9465877.1"/>
    </source>
</evidence>
<evidence type="ECO:0008006" key="3">
    <source>
        <dbReference type="Google" id="ProtNLM"/>
    </source>
</evidence>